<name>A0A9X6QAE1_BACTU</name>
<gene>
    <name evidence="6" type="ORF">BK775_11070</name>
</gene>
<organism evidence="6 7">
    <name type="scientific">Bacillus thuringiensis</name>
    <dbReference type="NCBI Taxonomy" id="1428"/>
    <lineage>
        <taxon>Bacteria</taxon>
        <taxon>Bacillati</taxon>
        <taxon>Bacillota</taxon>
        <taxon>Bacilli</taxon>
        <taxon>Bacillales</taxon>
        <taxon>Bacillaceae</taxon>
        <taxon>Bacillus</taxon>
        <taxon>Bacillus cereus group</taxon>
    </lineage>
</organism>
<accession>A0A9X6QAE1</accession>
<reference evidence="6 7" key="1">
    <citation type="submission" date="2016-10" db="EMBL/GenBank/DDBJ databases">
        <title>Comparative genomics of Bacillus thuringiensis reveals a path to pathogens against multiple invertebrate hosts.</title>
        <authorList>
            <person name="Zheng J."/>
            <person name="Gao Q."/>
            <person name="Liu H."/>
            <person name="Peng D."/>
            <person name="Ruan L."/>
            <person name="Sun M."/>
        </authorList>
    </citation>
    <scope>NUCLEOTIDE SEQUENCE [LARGE SCALE GENOMIC DNA]</scope>
    <source>
        <strain evidence="6">I13</strain>
    </source>
</reference>
<dbReference type="GO" id="GO:0008270">
    <property type="term" value="F:zinc ion binding"/>
    <property type="evidence" value="ECO:0007669"/>
    <property type="project" value="InterPro"/>
</dbReference>
<feature type="non-terminal residue" evidence="6">
    <location>
        <position position="1"/>
    </location>
</feature>
<dbReference type="CDD" id="cd00085">
    <property type="entry name" value="HNHc"/>
    <property type="match status" value="1"/>
</dbReference>
<keyword evidence="6" id="KW-0255">Endonuclease</keyword>
<dbReference type="PANTHER" id="PTHR41286">
    <property type="entry name" value="HNH NUCLEASE YAJD-RELATED"/>
    <property type="match status" value="1"/>
</dbReference>
<proteinExistence type="inferred from homology"/>
<dbReference type="GO" id="GO:0003676">
    <property type="term" value="F:nucleic acid binding"/>
    <property type="evidence" value="ECO:0007669"/>
    <property type="project" value="InterPro"/>
</dbReference>
<evidence type="ECO:0000256" key="4">
    <source>
        <dbReference type="ARBA" id="ARBA00040194"/>
    </source>
</evidence>
<dbReference type="AlphaFoldDB" id="A0A9X6QAE1"/>
<evidence type="ECO:0000313" key="6">
    <source>
        <dbReference type="EMBL" id="OUA28182.1"/>
    </source>
</evidence>
<evidence type="ECO:0000256" key="1">
    <source>
        <dbReference type="ARBA" id="ARBA00022722"/>
    </source>
</evidence>
<dbReference type="Pfam" id="PF01844">
    <property type="entry name" value="HNH"/>
    <property type="match status" value="1"/>
</dbReference>
<comment type="similarity">
    <text evidence="3">Belongs to the HNH nuclease family.</text>
</comment>
<dbReference type="InterPro" id="IPR003615">
    <property type="entry name" value="HNH_nuc"/>
</dbReference>
<keyword evidence="1" id="KW-0540">Nuclease</keyword>
<sequence length="79" mass="9268">YVRSKVYERENGCCQRCGRFVFGRRAHVHHVIPIKEDPTLKLEENNLRLLCPVCHTIEENEDKPKKVFPSYFGSPPIKN</sequence>
<dbReference type="InterPro" id="IPR002711">
    <property type="entry name" value="HNH"/>
</dbReference>
<keyword evidence="2" id="KW-0378">Hydrolase</keyword>
<evidence type="ECO:0000256" key="2">
    <source>
        <dbReference type="ARBA" id="ARBA00022801"/>
    </source>
</evidence>
<evidence type="ECO:0000259" key="5">
    <source>
        <dbReference type="SMART" id="SM00507"/>
    </source>
</evidence>
<dbReference type="SMART" id="SM00507">
    <property type="entry name" value="HNHc"/>
    <property type="match status" value="1"/>
</dbReference>
<dbReference type="Gene3D" id="1.10.30.50">
    <property type="match status" value="1"/>
</dbReference>
<dbReference type="GO" id="GO:0016787">
    <property type="term" value="F:hydrolase activity"/>
    <property type="evidence" value="ECO:0007669"/>
    <property type="project" value="UniProtKB-KW"/>
</dbReference>
<dbReference type="Proteomes" id="UP000195077">
    <property type="component" value="Unassembled WGS sequence"/>
</dbReference>
<dbReference type="GO" id="GO:0005829">
    <property type="term" value="C:cytosol"/>
    <property type="evidence" value="ECO:0007669"/>
    <property type="project" value="TreeGrafter"/>
</dbReference>
<dbReference type="EMBL" id="NFEN01000050">
    <property type="protein sequence ID" value="OUA28182.1"/>
    <property type="molecule type" value="Genomic_DNA"/>
</dbReference>
<dbReference type="RefSeq" id="WP_142286047.1">
    <property type="nucleotide sequence ID" value="NZ_NFEN01000050.1"/>
</dbReference>
<feature type="domain" description="HNH nuclease" evidence="5">
    <location>
        <begin position="1"/>
        <end position="56"/>
    </location>
</feature>
<protein>
    <recommendedName>
        <fullName evidence="4">Putative HNH nuclease YajD</fullName>
    </recommendedName>
</protein>
<dbReference type="GO" id="GO:0004519">
    <property type="term" value="F:endonuclease activity"/>
    <property type="evidence" value="ECO:0007669"/>
    <property type="project" value="UniProtKB-KW"/>
</dbReference>
<comment type="caution">
    <text evidence="6">The sequence shown here is derived from an EMBL/GenBank/DDBJ whole genome shotgun (WGS) entry which is preliminary data.</text>
</comment>
<dbReference type="PANTHER" id="PTHR41286:SF1">
    <property type="entry name" value="HNH NUCLEASE YAJD-RELATED"/>
    <property type="match status" value="1"/>
</dbReference>
<evidence type="ECO:0000256" key="3">
    <source>
        <dbReference type="ARBA" id="ARBA00038412"/>
    </source>
</evidence>
<evidence type="ECO:0000313" key="7">
    <source>
        <dbReference type="Proteomes" id="UP000195077"/>
    </source>
</evidence>